<evidence type="ECO:0000256" key="1">
    <source>
        <dbReference type="ARBA" id="ARBA00001947"/>
    </source>
</evidence>
<reference evidence="11" key="2">
    <citation type="journal article" date="2021" name="PeerJ">
        <title>Extensive microbial diversity within the chicken gut microbiome revealed by metagenomics and culture.</title>
        <authorList>
            <person name="Gilroy R."/>
            <person name="Ravi A."/>
            <person name="Getino M."/>
            <person name="Pursley I."/>
            <person name="Horton D.L."/>
            <person name="Alikhan N.F."/>
            <person name="Baker D."/>
            <person name="Gharbi K."/>
            <person name="Hall N."/>
            <person name="Watson M."/>
            <person name="Adriaenssens E.M."/>
            <person name="Foster-Nyarko E."/>
            <person name="Jarju S."/>
            <person name="Secka A."/>
            <person name="Antonio M."/>
            <person name="Oren A."/>
            <person name="Chaudhuri R.R."/>
            <person name="La Ragione R."/>
            <person name="Hildebrand F."/>
            <person name="Pallen M.J."/>
        </authorList>
    </citation>
    <scope>NUCLEOTIDE SEQUENCE</scope>
    <source>
        <strain evidence="11">ChiW13-3771</strain>
    </source>
</reference>
<keyword evidence="4 9" id="KW-0645">Protease</keyword>
<evidence type="ECO:0000256" key="8">
    <source>
        <dbReference type="ARBA" id="ARBA00023049"/>
    </source>
</evidence>
<reference evidence="11" key="1">
    <citation type="submission" date="2020-10" db="EMBL/GenBank/DDBJ databases">
        <authorList>
            <person name="Gilroy R."/>
        </authorList>
    </citation>
    <scope>NUCLEOTIDE SEQUENCE</scope>
    <source>
        <strain evidence="11">ChiW13-3771</strain>
    </source>
</reference>
<dbReference type="Gene3D" id="3.40.630.10">
    <property type="entry name" value="Zn peptidases"/>
    <property type="match status" value="1"/>
</dbReference>
<name>A0A9D1JEB6_9FIRM</name>
<dbReference type="GO" id="GO:0005737">
    <property type="term" value="C:cytoplasm"/>
    <property type="evidence" value="ECO:0007669"/>
    <property type="project" value="UniProtKB-ARBA"/>
</dbReference>
<keyword evidence="7 9" id="KW-0862">Zinc</keyword>
<evidence type="ECO:0000256" key="7">
    <source>
        <dbReference type="ARBA" id="ARBA00022833"/>
    </source>
</evidence>
<evidence type="ECO:0000313" key="12">
    <source>
        <dbReference type="Proteomes" id="UP000824201"/>
    </source>
</evidence>
<sequence length="430" mass="47977">MKKEWNDLLNMLNCSVSPYHTIQEVMRQLEETGAKELKAKEVWKTEAGRMYYVNIYGTTLVAFHIHENPDAEDGFRIGIAHTDWPCLRIKPNPDMTAGGYRKLNVEVYGGPILATWLDRPLSIAGRVTLKGDSIFAPEERLIDFKRPVVTIPNVAIHMNREANSGYKWNAQIDMLPILGFVTDQLENENYFLNVLAKELGVEADHILDYDLYIYNAEQASIIGMDEDMISAPRLDNLTSCQACLYGLLNGKRKNGVDVIALFDNEECGSRSKQGANGEMFAHILEKLALSLGWSREQYLAKLFGSFIISADVAHAIHPNHPEKCDVTNKPAMNAGFCIKMESNQRYATDGSAVAVVEELCKKNQIRYTKFANRSDIPGGGTIGSILSSFIPAKTIDVGIPLLAMHSARELMAADSQCQLNALFQAFFTEE</sequence>
<organism evidence="11 12">
    <name type="scientific">Candidatus Fimimorpha faecalis</name>
    <dbReference type="NCBI Taxonomy" id="2840824"/>
    <lineage>
        <taxon>Bacteria</taxon>
        <taxon>Bacillati</taxon>
        <taxon>Bacillota</taxon>
        <taxon>Clostridia</taxon>
        <taxon>Eubacteriales</taxon>
        <taxon>Candidatus Fimimorpha</taxon>
    </lineage>
</organism>
<dbReference type="Proteomes" id="UP000824201">
    <property type="component" value="Unassembled WGS sequence"/>
</dbReference>
<keyword evidence="3 9" id="KW-0031">Aminopeptidase</keyword>
<dbReference type="NCBIfam" id="NF002759">
    <property type="entry name" value="PRK02813.1"/>
    <property type="match status" value="1"/>
</dbReference>
<evidence type="ECO:0000313" key="11">
    <source>
        <dbReference type="EMBL" id="HIR90058.1"/>
    </source>
</evidence>
<keyword evidence="5 9" id="KW-0479">Metal-binding</keyword>
<dbReference type="GO" id="GO:0004177">
    <property type="term" value="F:aminopeptidase activity"/>
    <property type="evidence" value="ECO:0007669"/>
    <property type="project" value="UniProtKB-KW"/>
</dbReference>
<dbReference type="AlphaFoldDB" id="A0A9D1JEB6"/>
<dbReference type="InterPro" id="IPR001948">
    <property type="entry name" value="Peptidase_M18"/>
</dbReference>
<evidence type="ECO:0000256" key="9">
    <source>
        <dbReference type="RuleBase" id="RU004386"/>
    </source>
</evidence>
<dbReference type="EMBL" id="DVHN01000196">
    <property type="protein sequence ID" value="HIR90058.1"/>
    <property type="molecule type" value="Genomic_DNA"/>
</dbReference>
<evidence type="ECO:0000256" key="2">
    <source>
        <dbReference type="ARBA" id="ARBA00008290"/>
    </source>
</evidence>
<evidence type="ECO:0000256" key="3">
    <source>
        <dbReference type="ARBA" id="ARBA00022438"/>
    </source>
</evidence>
<dbReference type="CDD" id="cd05658">
    <property type="entry name" value="M18_DAP"/>
    <property type="match status" value="1"/>
</dbReference>
<comment type="cofactor">
    <cofactor evidence="1 10">
        <name>Zn(2+)</name>
        <dbReference type="ChEBI" id="CHEBI:29105"/>
    </cofactor>
</comment>
<keyword evidence="8 9" id="KW-0482">Metalloprotease</keyword>
<dbReference type="PANTHER" id="PTHR28570:SF3">
    <property type="entry name" value="ASPARTYL AMINOPEPTIDASE"/>
    <property type="match status" value="1"/>
</dbReference>
<dbReference type="InterPro" id="IPR023358">
    <property type="entry name" value="Peptidase_M18_dom2"/>
</dbReference>
<dbReference type="PANTHER" id="PTHR28570">
    <property type="entry name" value="ASPARTYL AMINOPEPTIDASE"/>
    <property type="match status" value="1"/>
</dbReference>
<dbReference type="PRINTS" id="PR00932">
    <property type="entry name" value="AMINO1PTASE"/>
</dbReference>
<dbReference type="Pfam" id="PF02127">
    <property type="entry name" value="Peptidase_M18"/>
    <property type="match status" value="1"/>
</dbReference>
<evidence type="ECO:0000256" key="4">
    <source>
        <dbReference type="ARBA" id="ARBA00022670"/>
    </source>
</evidence>
<accession>A0A9D1JEB6</accession>
<gene>
    <name evidence="11" type="ORF">IAC96_14030</name>
</gene>
<protein>
    <recommendedName>
        <fullName evidence="10">M18 family aminopeptidase</fullName>
        <ecNumber evidence="10">3.4.11.-</ecNumber>
    </recommendedName>
</protein>
<dbReference type="GO" id="GO:0008270">
    <property type="term" value="F:zinc ion binding"/>
    <property type="evidence" value="ECO:0007669"/>
    <property type="project" value="InterPro"/>
</dbReference>
<keyword evidence="6 9" id="KW-0378">Hydrolase</keyword>
<dbReference type="SUPFAM" id="SSF53187">
    <property type="entry name" value="Zn-dependent exopeptidases"/>
    <property type="match status" value="1"/>
</dbReference>
<dbReference type="Gene3D" id="2.30.250.10">
    <property type="entry name" value="Aminopeptidase i, Domain 2"/>
    <property type="match status" value="1"/>
</dbReference>
<dbReference type="GO" id="GO:0006508">
    <property type="term" value="P:proteolysis"/>
    <property type="evidence" value="ECO:0007669"/>
    <property type="project" value="UniProtKB-KW"/>
</dbReference>
<comment type="similarity">
    <text evidence="2 9">Belongs to the peptidase M18 family.</text>
</comment>
<evidence type="ECO:0000256" key="10">
    <source>
        <dbReference type="RuleBase" id="RU004387"/>
    </source>
</evidence>
<dbReference type="FunFam" id="2.30.250.10:FF:000003">
    <property type="entry name" value="Probable M18 family aminopeptidase 2"/>
    <property type="match status" value="1"/>
</dbReference>
<evidence type="ECO:0000256" key="6">
    <source>
        <dbReference type="ARBA" id="ARBA00022801"/>
    </source>
</evidence>
<dbReference type="EC" id="3.4.11.-" evidence="10"/>
<comment type="caution">
    <text evidence="11">The sequence shown here is derived from an EMBL/GenBank/DDBJ whole genome shotgun (WGS) entry which is preliminary data.</text>
</comment>
<proteinExistence type="inferred from homology"/>
<dbReference type="SUPFAM" id="SSF101821">
    <property type="entry name" value="Aminopeptidase/glucanase lid domain"/>
    <property type="match status" value="1"/>
</dbReference>
<dbReference type="GO" id="GO:0008237">
    <property type="term" value="F:metallopeptidase activity"/>
    <property type="evidence" value="ECO:0007669"/>
    <property type="project" value="UniProtKB-KW"/>
</dbReference>
<evidence type="ECO:0000256" key="5">
    <source>
        <dbReference type="ARBA" id="ARBA00022723"/>
    </source>
</evidence>